<dbReference type="InterPro" id="IPR006058">
    <property type="entry name" value="2Fe2S_fd_BS"/>
</dbReference>
<gene>
    <name evidence="8" type="ORF">CBP34_04565</name>
</gene>
<evidence type="ECO:0000313" key="8">
    <source>
        <dbReference type="EMBL" id="ART51082.1"/>
    </source>
</evidence>
<dbReference type="InterPro" id="IPR016169">
    <property type="entry name" value="FAD-bd_PCMH_sub2"/>
</dbReference>
<dbReference type="Pfam" id="PF03450">
    <property type="entry name" value="CO_deh_flav_C"/>
    <property type="match status" value="1"/>
</dbReference>
<dbReference type="Gene3D" id="3.10.20.30">
    <property type="match status" value="1"/>
</dbReference>
<dbReference type="Proteomes" id="UP000194432">
    <property type="component" value="Chromosome 1"/>
</dbReference>
<dbReference type="Pfam" id="PF00941">
    <property type="entry name" value="FAD_binding_5"/>
    <property type="match status" value="1"/>
</dbReference>
<dbReference type="SMART" id="SM01092">
    <property type="entry name" value="CO_deh_flav_C"/>
    <property type="match status" value="1"/>
</dbReference>
<dbReference type="Pfam" id="PF00111">
    <property type="entry name" value="Fer2"/>
    <property type="match status" value="1"/>
</dbReference>
<dbReference type="InterPro" id="IPR005107">
    <property type="entry name" value="CO_DH_flav_C"/>
</dbReference>
<protein>
    <submittedName>
        <fullName evidence="8">Xanthine dehydrogenase small subunit</fullName>
    </submittedName>
</protein>
<dbReference type="Gene3D" id="3.30.465.10">
    <property type="match status" value="1"/>
</dbReference>
<dbReference type="InterPro" id="IPR036683">
    <property type="entry name" value="CO_DH_flav_C_dom_sf"/>
</dbReference>
<keyword evidence="4" id="KW-0560">Oxidoreductase</keyword>
<evidence type="ECO:0000256" key="5">
    <source>
        <dbReference type="ARBA" id="ARBA00023004"/>
    </source>
</evidence>
<dbReference type="SUPFAM" id="SSF47741">
    <property type="entry name" value="CO dehydrogenase ISP C-domain like"/>
    <property type="match status" value="1"/>
</dbReference>
<keyword evidence="5" id="KW-0408">Iron</keyword>
<dbReference type="GO" id="GO:0071949">
    <property type="term" value="F:FAD binding"/>
    <property type="evidence" value="ECO:0007669"/>
    <property type="project" value="InterPro"/>
</dbReference>
<dbReference type="InterPro" id="IPR036318">
    <property type="entry name" value="FAD-bd_PCMH-like_sf"/>
</dbReference>
<dbReference type="PROSITE" id="PS51085">
    <property type="entry name" value="2FE2S_FER_2"/>
    <property type="match status" value="1"/>
</dbReference>
<dbReference type="GO" id="GO:0005506">
    <property type="term" value="F:iron ion binding"/>
    <property type="evidence" value="ECO:0007669"/>
    <property type="project" value="InterPro"/>
</dbReference>
<dbReference type="Gene3D" id="3.30.43.10">
    <property type="entry name" value="Uridine Diphospho-n-acetylenolpyruvylglucosamine Reductase, domain 2"/>
    <property type="match status" value="1"/>
</dbReference>
<dbReference type="RefSeq" id="WP_094097428.1">
    <property type="nucleotide sequence ID" value="NZ_CP021361.1"/>
</dbReference>
<dbReference type="InterPro" id="IPR016208">
    <property type="entry name" value="Ald_Oxase/xanthine_DH-like"/>
</dbReference>
<dbReference type="SUPFAM" id="SSF55447">
    <property type="entry name" value="CO dehydrogenase flavoprotein C-terminal domain-like"/>
    <property type="match status" value="1"/>
</dbReference>
<evidence type="ECO:0000259" key="6">
    <source>
        <dbReference type="PROSITE" id="PS51085"/>
    </source>
</evidence>
<dbReference type="SUPFAM" id="SSF56176">
    <property type="entry name" value="FAD-binding/transporter-associated domain-like"/>
    <property type="match status" value="1"/>
</dbReference>
<keyword evidence="9" id="KW-1185">Reference proteome</keyword>
<dbReference type="AlphaFoldDB" id="A0A240TZR7"/>
<reference evidence="8 9" key="1">
    <citation type="submission" date="2017-05" db="EMBL/GenBank/DDBJ databases">
        <title>Polyphasic characterization of four soil-derived phenanthrene-degrading Acidovorax strains and proposal of Acidovorax phenanthrenivorans sp. nov.</title>
        <authorList>
            <person name="Singleton D.R."/>
            <person name="Lee J."/>
            <person name="Dickey A.N."/>
            <person name="Stroud A."/>
            <person name="Scholl E.H."/>
            <person name="Wright F.A."/>
            <person name="Aitken M.D."/>
        </authorList>
    </citation>
    <scope>NUCLEOTIDE SEQUENCE [LARGE SCALE GENOMIC DNA]</scope>
    <source>
        <strain evidence="8">NA3</strain>
    </source>
</reference>
<dbReference type="GO" id="GO:0051537">
    <property type="term" value="F:2 iron, 2 sulfur cluster binding"/>
    <property type="evidence" value="ECO:0007669"/>
    <property type="project" value="InterPro"/>
</dbReference>
<keyword evidence="1" id="KW-0285">Flavoprotein</keyword>
<dbReference type="PIRSF" id="PIRSF036557">
    <property type="entry name" value="XdhA_RC"/>
    <property type="match status" value="1"/>
</dbReference>
<organism evidence="8 9">
    <name type="scientific">Acidovorax carolinensis</name>
    <dbReference type="NCBI Taxonomy" id="553814"/>
    <lineage>
        <taxon>Bacteria</taxon>
        <taxon>Pseudomonadati</taxon>
        <taxon>Pseudomonadota</taxon>
        <taxon>Betaproteobacteria</taxon>
        <taxon>Burkholderiales</taxon>
        <taxon>Comamonadaceae</taxon>
        <taxon>Acidovorax</taxon>
    </lineage>
</organism>
<dbReference type="InterPro" id="IPR012675">
    <property type="entry name" value="Beta-grasp_dom_sf"/>
</dbReference>
<dbReference type="PROSITE" id="PS00197">
    <property type="entry name" value="2FE2S_FER_1"/>
    <property type="match status" value="1"/>
</dbReference>
<dbReference type="InterPro" id="IPR002346">
    <property type="entry name" value="Mopterin_DH_FAD-bd"/>
</dbReference>
<dbReference type="InterPro" id="IPR036010">
    <property type="entry name" value="2Fe-2S_ferredoxin-like_sf"/>
</dbReference>
<accession>A0A240TZR7</accession>
<dbReference type="InterPro" id="IPR014307">
    <property type="entry name" value="Xanthine_DH_ssu"/>
</dbReference>
<dbReference type="InterPro" id="IPR016167">
    <property type="entry name" value="FAD-bd_PCMH_sub1"/>
</dbReference>
<dbReference type="Gene3D" id="3.30.390.50">
    <property type="entry name" value="CO dehydrogenase flavoprotein, C-terminal domain"/>
    <property type="match status" value="1"/>
</dbReference>
<feature type="domain" description="FAD-binding PCMH-type" evidence="7">
    <location>
        <begin position="265"/>
        <end position="439"/>
    </location>
</feature>
<name>A0A240TZR7_9BURK</name>
<proteinExistence type="predicted"/>
<dbReference type="InterPro" id="IPR002888">
    <property type="entry name" value="2Fe-2S-bd"/>
</dbReference>
<dbReference type="InterPro" id="IPR001041">
    <property type="entry name" value="2Fe-2S_ferredoxin-type"/>
</dbReference>
<dbReference type="PANTHER" id="PTHR45444:SF3">
    <property type="entry name" value="XANTHINE DEHYDROGENASE"/>
    <property type="match status" value="1"/>
</dbReference>
<keyword evidence="3" id="KW-0274">FAD</keyword>
<dbReference type="GO" id="GO:0004854">
    <property type="term" value="F:xanthine dehydrogenase activity"/>
    <property type="evidence" value="ECO:0007669"/>
    <property type="project" value="InterPro"/>
</dbReference>
<dbReference type="NCBIfam" id="TIGR02963">
    <property type="entry name" value="xanthine_xdhA"/>
    <property type="match status" value="1"/>
</dbReference>
<dbReference type="SUPFAM" id="SSF54292">
    <property type="entry name" value="2Fe-2S ferredoxin-like"/>
    <property type="match status" value="1"/>
</dbReference>
<sequence length="562" mass="60021">MTTRPLQFLRRGQPVALGNVPPDRTLLQVLREDLGCTGTKEGCGEGDCGACTVVLGEARDGKVHYSAVNSCIRLAHSIDGMALWTVEDLTADPLIQPVELLHKPSRADGGLGARSAGTGMDMQVHEDSEHRATTPPVRAVGLHPVQEAMVQCHGSQCGFCTPGFVMSLFGMYQKYIAPTLPTACGTLPPEGGLAPRGGPSALDHVCHGQPITRELAQEELSGNLCRCTGYRPILDAAQHMAALPAMAVNEADLLQKLELLAHTKQAPEADSSYISPTTLPALLAARAAHPGAQVVAGCTDVGLWVTKLHKQYAQVLDVTRAAELRAVQQDAHHIHIGAAVTLTDAFAALAAQWPQLHRFVTRFAGLPVRNAGTLGGNVANGSPIGDSMPLLIALRAQVVLASTRGERTLALENMYTGYRQNVMAPDELLVRTVVPRPGVTEVLRAYKISKRFDDDISAVCLVINLDIEANMVRRASIGAGGVAATPARARQTEAALTGQPWNNDTIARAAQVLQGEFNPISDMRASGAYRRTVLASLLQRFWLESQGEDAVSVEDLRLEKTA</sequence>
<feature type="domain" description="2Fe-2S ferredoxin-type" evidence="6">
    <location>
        <begin position="4"/>
        <end position="89"/>
    </location>
</feature>
<dbReference type="Pfam" id="PF01799">
    <property type="entry name" value="Fer2_2"/>
    <property type="match status" value="1"/>
</dbReference>
<evidence type="ECO:0000256" key="4">
    <source>
        <dbReference type="ARBA" id="ARBA00023002"/>
    </source>
</evidence>
<evidence type="ECO:0000256" key="2">
    <source>
        <dbReference type="ARBA" id="ARBA00022723"/>
    </source>
</evidence>
<dbReference type="Gene3D" id="1.10.150.120">
    <property type="entry name" value="[2Fe-2S]-binding domain"/>
    <property type="match status" value="1"/>
</dbReference>
<evidence type="ECO:0000256" key="3">
    <source>
        <dbReference type="ARBA" id="ARBA00022827"/>
    </source>
</evidence>
<evidence type="ECO:0000259" key="7">
    <source>
        <dbReference type="PROSITE" id="PS51387"/>
    </source>
</evidence>
<dbReference type="KEGG" id="acin:CBP34_04565"/>
<evidence type="ECO:0000313" key="9">
    <source>
        <dbReference type="Proteomes" id="UP000194432"/>
    </source>
</evidence>
<dbReference type="InterPro" id="IPR036884">
    <property type="entry name" value="2Fe-2S-bd_dom_sf"/>
</dbReference>
<dbReference type="PROSITE" id="PS51387">
    <property type="entry name" value="FAD_PCMH"/>
    <property type="match status" value="1"/>
</dbReference>
<dbReference type="PANTHER" id="PTHR45444">
    <property type="entry name" value="XANTHINE DEHYDROGENASE"/>
    <property type="match status" value="1"/>
</dbReference>
<evidence type="ECO:0000256" key="1">
    <source>
        <dbReference type="ARBA" id="ARBA00022630"/>
    </source>
</evidence>
<dbReference type="InterPro" id="IPR016166">
    <property type="entry name" value="FAD-bd_PCMH"/>
</dbReference>
<dbReference type="CDD" id="cd00207">
    <property type="entry name" value="fer2"/>
    <property type="match status" value="1"/>
</dbReference>
<dbReference type="EMBL" id="CP021361">
    <property type="protein sequence ID" value="ART51082.1"/>
    <property type="molecule type" value="Genomic_DNA"/>
</dbReference>
<dbReference type="InterPro" id="IPR012175">
    <property type="entry name" value="Xanth_DH_ssu_bac"/>
</dbReference>
<keyword evidence="2" id="KW-0479">Metal-binding</keyword>